<name>A0ABU3ZB75_9FIRM</name>
<proteinExistence type="inferred from homology"/>
<keyword evidence="3 5" id="KW-0346">Stress response</keyword>
<evidence type="ECO:0000256" key="4">
    <source>
        <dbReference type="ARBA" id="ARBA00023163"/>
    </source>
</evidence>
<keyword evidence="1 5" id="KW-0678">Repressor</keyword>
<dbReference type="SUPFAM" id="SSF55781">
    <property type="entry name" value="GAF domain-like"/>
    <property type="match status" value="1"/>
</dbReference>
<dbReference type="HAMAP" id="MF_00081">
    <property type="entry name" value="HrcA"/>
    <property type="match status" value="1"/>
</dbReference>
<dbReference type="Pfam" id="PF01628">
    <property type="entry name" value="HrcA"/>
    <property type="match status" value="1"/>
</dbReference>
<accession>A0ABU3ZB75</accession>
<sequence length="339" mass="38035">MDERKQRILRAIIEDYVKSAEPVGSRTIAKNYNLGISPATVRNEMSDLEELGYLEQPHTSAGRIPSAKGYRLYVDSMMNQQDVPAEDAKRIQTIYHDTTGSSSELFLNMAKLISQVSHSMSLFLAPAHDRALLKFIHVLPLDTHQAVMVVITETGALDNELMYFKEAVSIDVLQVTAVKFSNALQDTFIQDIIPEKLASLITQIEGPRQLLLIFCETLHRAITKKKLFYSVGATELLNQPEFKNVEKVQPILSLVEEQNQLTRLLVDGSPTPVKVKIGTENPVESLHDMSVIQADFSTPEKQVGTLAILGPTRMEYSRIIGMLTYMKQLMDTMANNQNK</sequence>
<evidence type="ECO:0000259" key="6">
    <source>
        <dbReference type="Pfam" id="PF01628"/>
    </source>
</evidence>
<dbReference type="InterPro" id="IPR023120">
    <property type="entry name" value="WHTH_transcript_rep_HrcA_IDD"/>
</dbReference>
<evidence type="ECO:0000313" key="9">
    <source>
        <dbReference type="Proteomes" id="UP001272515"/>
    </source>
</evidence>
<reference evidence="8 9" key="1">
    <citation type="submission" date="2023-10" db="EMBL/GenBank/DDBJ databases">
        <title>Veillonella sp. nov., isolated from a pig farm feces dump.</title>
        <authorList>
            <person name="Chang Y.-H."/>
        </authorList>
    </citation>
    <scope>NUCLEOTIDE SEQUENCE [LARGE SCALE GENOMIC DNA]</scope>
    <source>
        <strain evidence="8 9">YH-vei2233</strain>
    </source>
</reference>
<evidence type="ECO:0000313" key="8">
    <source>
        <dbReference type="EMBL" id="MDV5088981.1"/>
    </source>
</evidence>
<comment type="caution">
    <text evidence="8">The sequence shown here is derived from an EMBL/GenBank/DDBJ whole genome shotgun (WGS) entry which is preliminary data.</text>
</comment>
<dbReference type="InterPro" id="IPR036390">
    <property type="entry name" value="WH_DNA-bd_sf"/>
</dbReference>
<dbReference type="Gene3D" id="3.30.390.60">
    <property type="entry name" value="Heat-inducible transcription repressor hrca homolog, domain 3"/>
    <property type="match status" value="1"/>
</dbReference>
<dbReference type="InterPro" id="IPR036388">
    <property type="entry name" value="WH-like_DNA-bd_sf"/>
</dbReference>
<evidence type="ECO:0000256" key="5">
    <source>
        <dbReference type="HAMAP-Rule" id="MF_00081"/>
    </source>
</evidence>
<dbReference type="EMBL" id="JAWJZB010000010">
    <property type="protein sequence ID" value="MDV5088981.1"/>
    <property type="molecule type" value="Genomic_DNA"/>
</dbReference>
<dbReference type="PANTHER" id="PTHR34824:SF1">
    <property type="entry name" value="HEAT-INDUCIBLE TRANSCRIPTION REPRESSOR HRCA"/>
    <property type="match status" value="1"/>
</dbReference>
<dbReference type="InterPro" id="IPR021153">
    <property type="entry name" value="HrcA_C"/>
</dbReference>
<organism evidence="8 9">
    <name type="scientific">Veillonella absiana</name>
    <dbReference type="NCBI Taxonomy" id="3079305"/>
    <lineage>
        <taxon>Bacteria</taxon>
        <taxon>Bacillati</taxon>
        <taxon>Bacillota</taxon>
        <taxon>Negativicutes</taxon>
        <taxon>Veillonellales</taxon>
        <taxon>Veillonellaceae</taxon>
        <taxon>Veillonella</taxon>
    </lineage>
</organism>
<keyword evidence="4 5" id="KW-0804">Transcription</keyword>
<dbReference type="RefSeq" id="WP_295189363.1">
    <property type="nucleotide sequence ID" value="NZ_JAWJZA010000013.1"/>
</dbReference>
<evidence type="ECO:0000256" key="1">
    <source>
        <dbReference type="ARBA" id="ARBA00022491"/>
    </source>
</evidence>
<dbReference type="InterPro" id="IPR029016">
    <property type="entry name" value="GAF-like_dom_sf"/>
</dbReference>
<evidence type="ECO:0000256" key="3">
    <source>
        <dbReference type="ARBA" id="ARBA00023016"/>
    </source>
</evidence>
<dbReference type="Gene3D" id="3.30.450.40">
    <property type="match status" value="1"/>
</dbReference>
<dbReference type="NCBIfam" id="TIGR00331">
    <property type="entry name" value="hrcA"/>
    <property type="match status" value="1"/>
</dbReference>
<feature type="domain" description="Winged helix-turn-helix transcription repressor HrcA DNA-binding" evidence="7">
    <location>
        <begin position="5"/>
        <end position="71"/>
    </location>
</feature>
<dbReference type="PIRSF" id="PIRSF005485">
    <property type="entry name" value="HrcA"/>
    <property type="match status" value="1"/>
</dbReference>
<dbReference type="Proteomes" id="UP001272515">
    <property type="component" value="Unassembled WGS sequence"/>
</dbReference>
<dbReference type="InterPro" id="IPR005104">
    <property type="entry name" value="WHTH_HrcA_DNA-bd"/>
</dbReference>
<keyword evidence="9" id="KW-1185">Reference proteome</keyword>
<gene>
    <name evidence="5 8" type="primary">hrcA</name>
    <name evidence="8" type="ORF">RVY80_09100</name>
</gene>
<dbReference type="Gene3D" id="1.10.10.10">
    <property type="entry name" value="Winged helix-like DNA-binding domain superfamily/Winged helix DNA-binding domain"/>
    <property type="match status" value="1"/>
</dbReference>
<evidence type="ECO:0000256" key="2">
    <source>
        <dbReference type="ARBA" id="ARBA00023015"/>
    </source>
</evidence>
<dbReference type="Pfam" id="PF03444">
    <property type="entry name" value="WHD_HrcA"/>
    <property type="match status" value="1"/>
</dbReference>
<dbReference type="SUPFAM" id="SSF46785">
    <property type="entry name" value="Winged helix' DNA-binding domain"/>
    <property type="match status" value="1"/>
</dbReference>
<evidence type="ECO:0000259" key="7">
    <source>
        <dbReference type="Pfam" id="PF03444"/>
    </source>
</evidence>
<keyword evidence="2 5" id="KW-0805">Transcription regulation</keyword>
<dbReference type="PANTHER" id="PTHR34824">
    <property type="entry name" value="HEAT-INDUCIBLE TRANSCRIPTION REPRESSOR HRCA"/>
    <property type="match status" value="1"/>
</dbReference>
<feature type="domain" description="Heat-inducible transcription repressor HrcA C-terminal" evidence="6">
    <location>
        <begin position="105"/>
        <end position="320"/>
    </location>
</feature>
<comment type="function">
    <text evidence="5">Negative regulator of class I heat shock genes (grpE-dnaK-dnaJ and groELS operons). Prevents heat-shock induction of these operons.</text>
</comment>
<comment type="similarity">
    <text evidence="5">Belongs to the HrcA family.</text>
</comment>
<protein>
    <recommendedName>
        <fullName evidence="5">Heat-inducible transcription repressor HrcA</fullName>
    </recommendedName>
</protein>
<dbReference type="InterPro" id="IPR002571">
    <property type="entry name" value="HrcA"/>
</dbReference>